<evidence type="ECO:0000256" key="3">
    <source>
        <dbReference type="SAM" id="Phobius"/>
    </source>
</evidence>
<sequence>MEDAYADSNDNIGNCDETVILFELVGARHLVLREEDDLVQGIDPNSIQPFCVVKYDGKRIHKTKPSEELGCDPIWTPHSSKSLFLLRTTAKEMSRSIMNISVYTKKESSLPSMLTTVTNVFMGQVHIDSMIIRSHCAEERFELNIEDELGEQTSNLGTLALRYRVATPSDIEILSMLNRESAPPLHTELVGDMITNSTSRPTEKALNLFHNRPTRPVATLVTEKDEKEIAQNSFLQSVGYIFTEQTATCPETGQTKVRVKPYPDPDRSEKTKFLRPHDLNVETRLPSSKWTEAGSGSIGKLFVEILSCDDLPNLDSGGEIIGNFTDSFCTLVYEDTCAMTDVIDDELSPRWMPWTNRAFAFNVMHPASILYLGVFDFDVLGTHDPIGRVAVNVCNLQRDTIHTITYNLYPSSNVTERKAAGTITIRVRLEWFDPRAALLATLKPRPNMHVNVSKEKSFTVVRYTCYGEHDNMEKFDMTLMRSYINEIFVYKAAVSYALSDTFTSLILWKGQVEICSVMLPLHSLILFISSTRLVEKPQLIVPYSLLGIAWMMLANLTIVRQHPSPWQSRLSFFDYLNILRTGKSSIPVKAIREYEGAEAAKAYELAWEKRVEKDRKIAEKKAELLQEINNIGDVNIHTEVSNQAFIPVDLLNRLGRYQGIVGRMCRKFRFVKIILTWEESIVSFLVTATFLSAGLVALLLPWGFILTWAGRIIAWGFLGPHMKLVDLFLRANEKKDGKLKNLIKNFDMQSNNARLSREEALKVKDMKEVAFGTYSVQVPSFNLCKFENISRSHVPQKITFSLIYISDIVQFLLYTQLAITIDLCLSHRQEYTEKLPHVVMSEIICGFLWQASEDKTC</sequence>
<dbReference type="SMART" id="SM00239">
    <property type="entry name" value="C2"/>
    <property type="match status" value="2"/>
</dbReference>
<keyword evidence="3" id="KW-1133">Transmembrane helix</keyword>
<dbReference type="Pfam" id="PF00168">
    <property type="entry name" value="C2"/>
    <property type="match status" value="2"/>
</dbReference>
<dbReference type="PROSITE" id="PS50004">
    <property type="entry name" value="C2"/>
    <property type="match status" value="1"/>
</dbReference>
<dbReference type="InterPro" id="IPR000008">
    <property type="entry name" value="C2_dom"/>
</dbReference>
<dbReference type="GO" id="GO:0046872">
    <property type="term" value="F:metal ion binding"/>
    <property type="evidence" value="ECO:0007669"/>
    <property type="project" value="UniProtKB-KW"/>
</dbReference>
<dbReference type="PANTHER" id="PTHR45911">
    <property type="entry name" value="C2 DOMAIN-CONTAINING PROTEIN"/>
    <property type="match status" value="1"/>
</dbReference>
<dbReference type="Gene3D" id="2.60.40.150">
    <property type="entry name" value="C2 domain"/>
    <property type="match status" value="1"/>
</dbReference>
<dbReference type="SUPFAM" id="SSF49562">
    <property type="entry name" value="C2 domain (Calcium/lipid-binding domain, CaLB)"/>
    <property type="match status" value="1"/>
</dbReference>
<dbReference type="AlphaFoldDB" id="A0A7S4ABY7"/>
<accession>A0A7S4ABY7</accession>
<keyword evidence="2" id="KW-0106">Calcium</keyword>
<evidence type="ECO:0000313" key="5">
    <source>
        <dbReference type="EMBL" id="CAE0710544.1"/>
    </source>
</evidence>
<dbReference type="EMBL" id="HBIX01004168">
    <property type="protein sequence ID" value="CAE0710544.1"/>
    <property type="molecule type" value="Transcribed_RNA"/>
</dbReference>
<evidence type="ECO:0000259" key="4">
    <source>
        <dbReference type="PROSITE" id="PS50004"/>
    </source>
</evidence>
<evidence type="ECO:0000256" key="2">
    <source>
        <dbReference type="ARBA" id="ARBA00022837"/>
    </source>
</evidence>
<evidence type="ECO:0000256" key="1">
    <source>
        <dbReference type="ARBA" id="ARBA00022723"/>
    </source>
</evidence>
<dbReference type="CDD" id="cd00030">
    <property type="entry name" value="C2"/>
    <property type="match status" value="1"/>
</dbReference>
<gene>
    <name evidence="5" type="ORF">PAUS00366_LOCUS3271</name>
</gene>
<keyword evidence="3" id="KW-0472">Membrane</keyword>
<feature type="transmembrane region" description="Helical" evidence="3">
    <location>
        <begin position="540"/>
        <end position="559"/>
    </location>
</feature>
<organism evidence="5">
    <name type="scientific">Pseudo-nitzschia australis</name>
    <dbReference type="NCBI Taxonomy" id="44445"/>
    <lineage>
        <taxon>Eukaryota</taxon>
        <taxon>Sar</taxon>
        <taxon>Stramenopiles</taxon>
        <taxon>Ochrophyta</taxon>
        <taxon>Bacillariophyta</taxon>
        <taxon>Bacillariophyceae</taxon>
        <taxon>Bacillariophycidae</taxon>
        <taxon>Bacillariales</taxon>
        <taxon>Bacillariaceae</taxon>
        <taxon>Pseudo-nitzschia</taxon>
    </lineage>
</organism>
<feature type="transmembrane region" description="Helical" evidence="3">
    <location>
        <begin position="681"/>
        <end position="702"/>
    </location>
</feature>
<name>A0A7S4ABY7_9STRA</name>
<protein>
    <recommendedName>
        <fullName evidence="4">C2 domain-containing protein</fullName>
    </recommendedName>
</protein>
<proteinExistence type="predicted"/>
<dbReference type="InterPro" id="IPR035892">
    <property type="entry name" value="C2_domain_sf"/>
</dbReference>
<keyword evidence="3" id="KW-0812">Transmembrane</keyword>
<keyword evidence="1" id="KW-0479">Metal-binding</keyword>
<reference evidence="5" key="1">
    <citation type="submission" date="2021-01" db="EMBL/GenBank/DDBJ databases">
        <authorList>
            <person name="Corre E."/>
            <person name="Pelletier E."/>
            <person name="Niang G."/>
            <person name="Scheremetjew M."/>
            <person name="Finn R."/>
            <person name="Kale V."/>
            <person name="Holt S."/>
            <person name="Cochrane G."/>
            <person name="Meng A."/>
            <person name="Brown T."/>
            <person name="Cohen L."/>
        </authorList>
    </citation>
    <scope>NUCLEOTIDE SEQUENCE</scope>
    <source>
        <strain evidence="5">10249 10 AB</strain>
    </source>
</reference>
<feature type="domain" description="C2" evidence="4">
    <location>
        <begin position="275"/>
        <end position="406"/>
    </location>
</feature>